<accession>A0A4Y7IMX1</accession>
<organism evidence="1 2">
    <name type="scientific">Papaver somniferum</name>
    <name type="common">Opium poppy</name>
    <dbReference type="NCBI Taxonomy" id="3469"/>
    <lineage>
        <taxon>Eukaryota</taxon>
        <taxon>Viridiplantae</taxon>
        <taxon>Streptophyta</taxon>
        <taxon>Embryophyta</taxon>
        <taxon>Tracheophyta</taxon>
        <taxon>Spermatophyta</taxon>
        <taxon>Magnoliopsida</taxon>
        <taxon>Ranunculales</taxon>
        <taxon>Papaveraceae</taxon>
        <taxon>Papaveroideae</taxon>
        <taxon>Papaver</taxon>
    </lineage>
</organism>
<dbReference type="EMBL" id="CM010716">
    <property type="protein sequence ID" value="RZC50234.1"/>
    <property type="molecule type" value="Genomic_DNA"/>
</dbReference>
<dbReference type="Gramene" id="RZC50234">
    <property type="protein sequence ID" value="RZC50234"/>
    <property type="gene ID" value="C5167_018655"/>
</dbReference>
<dbReference type="AlphaFoldDB" id="A0A4Y7IMX1"/>
<proteinExistence type="predicted"/>
<reference evidence="1 2" key="1">
    <citation type="journal article" date="2018" name="Science">
        <title>The opium poppy genome and morphinan production.</title>
        <authorList>
            <person name="Guo L."/>
            <person name="Winzer T."/>
            <person name="Yang X."/>
            <person name="Li Y."/>
            <person name="Ning Z."/>
            <person name="He Z."/>
            <person name="Teodor R."/>
            <person name="Lu Y."/>
            <person name="Bowser T.A."/>
            <person name="Graham I.A."/>
            <person name="Ye K."/>
        </authorList>
    </citation>
    <scope>NUCLEOTIDE SEQUENCE [LARGE SCALE GENOMIC DNA]</scope>
    <source>
        <strain evidence="2">cv. HN1</strain>
        <tissue evidence="1">Leaves</tissue>
    </source>
</reference>
<gene>
    <name evidence="1" type="ORF">C5167_018655</name>
</gene>
<evidence type="ECO:0000313" key="2">
    <source>
        <dbReference type="Proteomes" id="UP000316621"/>
    </source>
</evidence>
<sequence>MIKMMKKMRLVESVFLMLFCPQFFEVLVPFLEHLVVERQSSVKLVLSTLIQRLVYVGCGERGNEMADMKYCVAAYFLEERAPAREVSMD</sequence>
<keyword evidence="2" id="KW-1185">Reference proteome</keyword>
<dbReference type="Proteomes" id="UP000316621">
    <property type="component" value="Chromosome 2"/>
</dbReference>
<protein>
    <submittedName>
        <fullName evidence="1">Uncharacterized protein</fullName>
    </submittedName>
</protein>
<name>A0A4Y7IMX1_PAPSO</name>
<evidence type="ECO:0000313" key="1">
    <source>
        <dbReference type="EMBL" id="RZC50234.1"/>
    </source>
</evidence>